<dbReference type="AlphaFoldDB" id="A0A4D6NNY6"/>
<evidence type="ECO:0000313" key="2">
    <source>
        <dbReference type="Proteomes" id="UP000501690"/>
    </source>
</evidence>
<keyword evidence="2" id="KW-1185">Reference proteome</keyword>
<sequence>MRITDDPVNILNAPDDAQVELKPHTPHIKFVDVNDANKFSVVIFVDMAAEKEERLLQQENSHCSATTVPTLRRQRLHYTRSGAATTFINGSACTVNDAPIAAVRTCNQSRPPLRNAATIDAEPSFVVLTTFIPQQQPWKLPHLREANCHTSAKQTGAPPLQQLHRTTTVRSNVVSITVAAIAAAQAFVASSETLIWEREGAATCHSPNEH</sequence>
<gene>
    <name evidence="1" type="ORF">DEO72_LG11g1727</name>
</gene>
<reference evidence="1 2" key="1">
    <citation type="submission" date="2019-04" db="EMBL/GenBank/DDBJ databases">
        <title>An improved genome assembly and genetic linkage map for asparagus bean, Vigna unguiculata ssp. sesquipedialis.</title>
        <authorList>
            <person name="Xia Q."/>
            <person name="Zhang R."/>
            <person name="Dong Y."/>
        </authorList>
    </citation>
    <scope>NUCLEOTIDE SEQUENCE [LARGE SCALE GENOMIC DNA]</scope>
    <source>
        <tissue evidence="1">Leaf</tissue>
    </source>
</reference>
<proteinExistence type="predicted"/>
<organism evidence="1 2">
    <name type="scientific">Vigna unguiculata</name>
    <name type="common">Cowpea</name>
    <dbReference type="NCBI Taxonomy" id="3917"/>
    <lineage>
        <taxon>Eukaryota</taxon>
        <taxon>Viridiplantae</taxon>
        <taxon>Streptophyta</taxon>
        <taxon>Embryophyta</taxon>
        <taxon>Tracheophyta</taxon>
        <taxon>Spermatophyta</taxon>
        <taxon>Magnoliopsida</taxon>
        <taxon>eudicotyledons</taxon>
        <taxon>Gunneridae</taxon>
        <taxon>Pentapetalae</taxon>
        <taxon>rosids</taxon>
        <taxon>fabids</taxon>
        <taxon>Fabales</taxon>
        <taxon>Fabaceae</taxon>
        <taxon>Papilionoideae</taxon>
        <taxon>50 kb inversion clade</taxon>
        <taxon>NPAAA clade</taxon>
        <taxon>indigoferoid/millettioid clade</taxon>
        <taxon>Phaseoleae</taxon>
        <taxon>Vigna</taxon>
    </lineage>
</organism>
<dbReference type="Proteomes" id="UP000501690">
    <property type="component" value="Linkage Group LG11"/>
</dbReference>
<name>A0A4D6NNY6_VIGUN</name>
<accession>A0A4D6NNY6</accession>
<dbReference type="EMBL" id="CP039355">
    <property type="protein sequence ID" value="QCE14722.1"/>
    <property type="molecule type" value="Genomic_DNA"/>
</dbReference>
<protein>
    <submittedName>
        <fullName evidence="1">Uncharacterized protein</fullName>
    </submittedName>
</protein>
<evidence type="ECO:0000313" key="1">
    <source>
        <dbReference type="EMBL" id="QCE14722.1"/>
    </source>
</evidence>